<evidence type="ECO:0000313" key="2">
    <source>
        <dbReference type="Proteomes" id="UP001062165"/>
    </source>
</evidence>
<gene>
    <name evidence="1" type="ORF">N7E81_07680</name>
</gene>
<dbReference type="RefSeq" id="WP_263052706.1">
    <property type="nucleotide sequence ID" value="NZ_CP106735.1"/>
</dbReference>
<proteinExistence type="predicted"/>
<name>A0ABY6D4A6_9BACT</name>
<evidence type="ECO:0008006" key="3">
    <source>
        <dbReference type="Google" id="ProtNLM"/>
    </source>
</evidence>
<dbReference type="Proteomes" id="UP001062165">
    <property type="component" value="Chromosome"/>
</dbReference>
<keyword evidence="2" id="KW-1185">Reference proteome</keyword>
<accession>A0ABY6D4A6</accession>
<dbReference type="EMBL" id="CP106735">
    <property type="protein sequence ID" value="UXX80977.1"/>
    <property type="molecule type" value="Genomic_DNA"/>
</dbReference>
<reference evidence="1" key="1">
    <citation type="submission" date="2022-10" db="EMBL/GenBank/DDBJ databases">
        <title>Comparative genomics and taxonomic characterization of three novel marine species of genus Reichenbachiella exhibiting antioxidant and polysaccharide degradation activities.</title>
        <authorList>
            <person name="Muhammad N."/>
            <person name="Lee Y.-J."/>
            <person name="Ko J."/>
            <person name="Kim S.-G."/>
        </authorList>
    </citation>
    <scope>NUCLEOTIDE SEQUENCE</scope>
    <source>
        <strain evidence="1">Wsw4-B4</strain>
    </source>
</reference>
<evidence type="ECO:0000313" key="1">
    <source>
        <dbReference type="EMBL" id="UXX80977.1"/>
    </source>
</evidence>
<protein>
    <recommendedName>
        <fullName evidence="3">Stress responsive A/B Barrel Domain</fullName>
    </recommendedName>
</protein>
<sequence length="103" mass="12424">MSYKLRFIQRFQLDKTAEFMAIEKQFAAFETQYPDFPKGRRYVPHVGSLPVNTLIWECDFDTLDELHCAHDFLMKDDRHEDLFQVQSVYLLEAYTEIYRPYDS</sequence>
<organism evidence="1 2">
    <name type="scientific">Reichenbachiella carrageenanivorans</name>
    <dbReference type="NCBI Taxonomy" id="2979869"/>
    <lineage>
        <taxon>Bacteria</taxon>
        <taxon>Pseudomonadati</taxon>
        <taxon>Bacteroidota</taxon>
        <taxon>Cytophagia</taxon>
        <taxon>Cytophagales</taxon>
        <taxon>Reichenbachiellaceae</taxon>
        <taxon>Reichenbachiella</taxon>
    </lineage>
</organism>